<keyword evidence="2" id="KW-0472">Membrane</keyword>
<feature type="transmembrane region" description="Helical" evidence="2">
    <location>
        <begin position="242"/>
        <end position="267"/>
    </location>
</feature>
<keyword evidence="4" id="KW-1185">Reference proteome</keyword>
<organism evidence="3 4">
    <name type="scientific">Pseudonocardia aurantiaca</name>
    <dbReference type="NCBI Taxonomy" id="75290"/>
    <lineage>
        <taxon>Bacteria</taxon>
        <taxon>Bacillati</taxon>
        <taxon>Actinomycetota</taxon>
        <taxon>Actinomycetes</taxon>
        <taxon>Pseudonocardiales</taxon>
        <taxon>Pseudonocardiaceae</taxon>
        <taxon>Pseudonocardia</taxon>
    </lineage>
</organism>
<name>A0ABW4FLX1_9PSEU</name>
<evidence type="ECO:0000313" key="3">
    <source>
        <dbReference type="EMBL" id="MFD1531618.1"/>
    </source>
</evidence>
<keyword evidence="2" id="KW-1133">Transmembrane helix</keyword>
<dbReference type="Proteomes" id="UP001597145">
    <property type="component" value="Unassembled WGS sequence"/>
</dbReference>
<feature type="transmembrane region" description="Helical" evidence="2">
    <location>
        <begin position="101"/>
        <end position="128"/>
    </location>
</feature>
<evidence type="ECO:0000256" key="1">
    <source>
        <dbReference type="SAM" id="MobiDB-lite"/>
    </source>
</evidence>
<protein>
    <recommendedName>
        <fullName evidence="5">Glycerophosphoryl diester phosphodiesterase membrane domain-containing protein</fullName>
    </recommendedName>
</protein>
<evidence type="ECO:0008006" key="5">
    <source>
        <dbReference type="Google" id="ProtNLM"/>
    </source>
</evidence>
<keyword evidence="2" id="KW-0812">Transmembrane</keyword>
<dbReference type="RefSeq" id="WP_343979599.1">
    <property type="nucleotide sequence ID" value="NZ_BAAAJG010000011.1"/>
</dbReference>
<reference evidence="4" key="1">
    <citation type="journal article" date="2019" name="Int. J. Syst. Evol. Microbiol.">
        <title>The Global Catalogue of Microorganisms (GCM) 10K type strain sequencing project: providing services to taxonomists for standard genome sequencing and annotation.</title>
        <authorList>
            <consortium name="The Broad Institute Genomics Platform"/>
            <consortium name="The Broad Institute Genome Sequencing Center for Infectious Disease"/>
            <person name="Wu L."/>
            <person name="Ma J."/>
        </authorList>
    </citation>
    <scope>NUCLEOTIDE SEQUENCE [LARGE SCALE GENOMIC DNA]</scope>
    <source>
        <strain evidence="4">JCM 12165</strain>
    </source>
</reference>
<dbReference type="EMBL" id="JBHUCP010000014">
    <property type="protein sequence ID" value="MFD1531618.1"/>
    <property type="molecule type" value="Genomic_DNA"/>
</dbReference>
<sequence>MSSYPPPGEQDPREYGQQPPGGYPPPGGDPGPAGYGPLDDPLVAVSFGDWWSKVAGVLARSWQSLLIIQLAVVAPVLVLVALVGLIVGTGAVTPQAVEPGALAWLFVSALVIVAVSLLAQGASVHVVVREAVGSPVRAGEALSFGAGRALPLLGWGFLAGILTVIGFILLIVPGLYLLVVFGSALTGVIMFEHRGIGRSIQLANKKFWPMAGRVVSFLLVGIVYNVVVEAIVGAFVAQNSVAFELVVNILTVPLTLATVGVAIVAYAELRHHEDPRVTSHVLAGELRA</sequence>
<accession>A0ABW4FLX1</accession>
<feature type="transmembrane region" description="Helical" evidence="2">
    <location>
        <begin position="214"/>
        <end position="236"/>
    </location>
</feature>
<evidence type="ECO:0000313" key="4">
    <source>
        <dbReference type="Proteomes" id="UP001597145"/>
    </source>
</evidence>
<evidence type="ECO:0000256" key="2">
    <source>
        <dbReference type="SAM" id="Phobius"/>
    </source>
</evidence>
<gene>
    <name evidence="3" type="ORF">ACFSCY_19465</name>
</gene>
<feature type="transmembrane region" description="Helical" evidence="2">
    <location>
        <begin position="65"/>
        <end position="89"/>
    </location>
</feature>
<comment type="caution">
    <text evidence="3">The sequence shown here is derived from an EMBL/GenBank/DDBJ whole genome shotgun (WGS) entry which is preliminary data.</text>
</comment>
<feature type="region of interest" description="Disordered" evidence="1">
    <location>
        <begin position="1"/>
        <end position="35"/>
    </location>
</feature>
<proteinExistence type="predicted"/>